<dbReference type="OrthoDB" id="3667173at2759"/>
<evidence type="ECO:0000313" key="2">
    <source>
        <dbReference type="EMBL" id="KAF2249333.1"/>
    </source>
</evidence>
<dbReference type="GeneID" id="54582386"/>
<dbReference type="InterPro" id="IPR048519">
    <property type="entry name" value="Gfd2/YDR514C-like_C"/>
</dbReference>
<sequence length="107" mass="11860">MHTSTTHHIRLVETCHKRNKKFAPGVNDAEKNSLYAHTRFLSVAAAKEKMLELLADQRCPHGSKAPVLILGHGLNQDMGKLKAQWGLRLNGIESVVHIFASVAKLAR</sequence>
<gene>
    <name evidence="2" type="ORF">BU26DRAFT_519442</name>
</gene>
<accession>A0A6A6IIE9</accession>
<reference evidence="2" key="1">
    <citation type="journal article" date="2020" name="Stud. Mycol.">
        <title>101 Dothideomycetes genomes: a test case for predicting lifestyles and emergence of pathogens.</title>
        <authorList>
            <person name="Haridas S."/>
            <person name="Albert R."/>
            <person name="Binder M."/>
            <person name="Bloem J."/>
            <person name="Labutti K."/>
            <person name="Salamov A."/>
            <person name="Andreopoulos B."/>
            <person name="Baker S."/>
            <person name="Barry K."/>
            <person name="Bills G."/>
            <person name="Bluhm B."/>
            <person name="Cannon C."/>
            <person name="Castanera R."/>
            <person name="Culley D."/>
            <person name="Daum C."/>
            <person name="Ezra D."/>
            <person name="Gonzalez J."/>
            <person name="Henrissat B."/>
            <person name="Kuo A."/>
            <person name="Liang C."/>
            <person name="Lipzen A."/>
            <person name="Lutzoni F."/>
            <person name="Magnuson J."/>
            <person name="Mondo S."/>
            <person name="Nolan M."/>
            <person name="Ohm R."/>
            <person name="Pangilinan J."/>
            <person name="Park H.-J."/>
            <person name="Ramirez L."/>
            <person name="Alfaro M."/>
            <person name="Sun H."/>
            <person name="Tritt A."/>
            <person name="Yoshinaga Y."/>
            <person name="Zwiers L.-H."/>
            <person name="Turgeon B."/>
            <person name="Goodwin S."/>
            <person name="Spatafora J."/>
            <person name="Crous P."/>
            <person name="Grigoriev I."/>
        </authorList>
    </citation>
    <scope>NUCLEOTIDE SEQUENCE</scope>
    <source>
        <strain evidence="2">CBS 122368</strain>
    </source>
</reference>
<protein>
    <recommendedName>
        <fullName evidence="1">Gfd2/YDR514C-like C-terminal domain-containing protein</fullName>
    </recommendedName>
</protein>
<dbReference type="Pfam" id="PF21762">
    <property type="entry name" value="DEDDh_C"/>
    <property type="match status" value="1"/>
</dbReference>
<feature type="domain" description="Gfd2/YDR514C-like C-terminal" evidence="1">
    <location>
        <begin position="4"/>
        <end position="97"/>
    </location>
</feature>
<evidence type="ECO:0000259" key="1">
    <source>
        <dbReference type="Pfam" id="PF21762"/>
    </source>
</evidence>
<dbReference type="Proteomes" id="UP000800094">
    <property type="component" value="Unassembled WGS sequence"/>
</dbReference>
<proteinExistence type="predicted"/>
<dbReference type="RefSeq" id="XP_033684337.1">
    <property type="nucleotide sequence ID" value="XM_033829056.1"/>
</dbReference>
<dbReference type="EMBL" id="ML987195">
    <property type="protein sequence ID" value="KAF2249333.1"/>
    <property type="molecule type" value="Genomic_DNA"/>
</dbReference>
<keyword evidence="3" id="KW-1185">Reference proteome</keyword>
<name>A0A6A6IIE9_9PLEO</name>
<organism evidence="2 3">
    <name type="scientific">Trematosphaeria pertusa</name>
    <dbReference type="NCBI Taxonomy" id="390896"/>
    <lineage>
        <taxon>Eukaryota</taxon>
        <taxon>Fungi</taxon>
        <taxon>Dikarya</taxon>
        <taxon>Ascomycota</taxon>
        <taxon>Pezizomycotina</taxon>
        <taxon>Dothideomycetes</taxon>
        <taxon>Pleosporomycetidae</taxon>
        <taxon>Pleosporales</taxon>
        <taxon>Massarineae</taxon>
        <taxon>Trematosphaeriaceae</taxon>
        <taxon>Trematosphaeria</taxon>
    </lineage>
</organism>
<evidence type="ECO:0000313" key="3">
    <source>
        <dbReference type="Proteomes" id="UP000800094"/>
    </source>
</evidence>
<dbReference type="AlphaFoldDB" id="A0A6A6IIE9"/>